<keyword evidence="5" id="KW-1133">Transmembrane helix</keyword>
<evidence type="ECO:0000256" key="10">
    <source>
        <dbReference type="ARBA" id="ARBA00023224"/>
    </source>
</evidence>
<dbReference type="Proteomes" id="UP000826234">
    <property type="component" value="Unassembled WGS sequence"/>
</dbReference>
<comment type="subcellular location">
    <subcellularLocation>
        <location evidence="1">Cell membrane</location>
        <topology evidence="1">Multi-pass membrane protein</topology>
    </subcellularLocation>
</comment>
<evidence type="ECO:0000313" key="13">
    <source>
        <dbReference type="Proteomes" id="UP000826234"/>
    </source>
</evidence>
<organism evidence="12 13">
    <name type="scientific">Phrynosoma platyrhinos</name>
    <name type="common">Desert horned lizard</name>
    <dbReference type="NCBI Taxonomy" id="52577"/>
    <lineage>
        <taxon>Eukaryota</taxon>
        <taxon>Metazoa</taxon>
        <taxon>Chordata</taxon>
        <taxon>Craniata</taxon>
        <taxon>Vertebrata</taxon>
        <taxon>Euteleostomi</taxon>
        <taxon>Lepidosauria</taxon>
        <taxon>Squamata</taxon>
        <taxon>Bifurcata</taxon>
        <taxon>Unidentata</taxon>
        <taxon>Episquamata</taxon>
        <taxon>Toxicofera</taxon>
        <taxon>Iguania</taxon>
        <taxon>Phrynosomatidae</taxon>
        <taxon>Phrynosomatinae</taxon>
        <taxon>Phrynosoma</taxon>
    </lineage>
</organism>
<accession>A0ABQ7TCP9</accession>
<dbReference type="InterPro" id="IPR017978">
    <property type="entry name" value="GPCR_3_C"/>
</dbReference>
<protein>
    <recommendedName>
        <fullName evidence="11">G-protein coupled receptors family 3 profile domain-containing protein</fullName>
    </recommendedName>
</protein>
<keyword evidence="4" id="KW-0812">Transmembrane</keyword>
<proteinExistence type="inferred from homology"/>
<evidence type="ECO:0000256" key="6">
    <source>
        <dbReference type="ARBA" id="ARBA00023040"/>
    </source>
</evidence>
<dbReference type="Pfam" id="PF00003">
    <property type="entry name" value="7tm_3"/>
    <property type="match status" value="1"/>
</dbReference>
<keyword evidence="7" id="KW-0472">Membrane</keyword>
<comment type="similarity">
    <text evidence="2">Belongs to the G-protein coupled receptor 3 family.</text>
</comment>
<evidence type="ECO:0000256" key="9">
    <source>
        <dbReference type="ARBA" id="ARBA00023180"/>
    </source>
</evidence>
<keyword evidence="13" id="KW-1185">Reference proteome</keyword>
<gene>
    <name evidence="12" type="ORF">JD844_003323</name>
</gene>
<evidence type="ECO:0000256" key="8">
    <source>
        <dbReference type="ARBA" id="ARBA00023170"/>
    </source>
</evidence>
<evidence type="ECO:0000256" key="7">
    <source>
        <dbReference type="ARBA" id="ARBA00023136"/>
    </source>
</evidence>
<evidence type="ECO:0000259" key="11">
    <source>
        <dbReference type="Pfam" id="PF00003"/>
    </source>
</evidence>
<feature type="domain" description="G-protein coupled receptors family 3 profile" evidence="11">
    <location>
        <begin position="89"/>
        <end position="142"/>
    </location>
</feature>
<comment type="caution">
    <text evidence="12">The sequence shown here is derived from an EMBL/GenBank/DDBJ whole genome shotgun (WGS) entry which is preliminary data.</text>
</comment>
<keyword evidence="9" id="KW-0325">Glycoprotein</keyword>
<evidence type="ECO:0000256" key="1">
    <source>
        <dbReference type="ARBA" id="ARBA00004651"/>
    </source>
</evidence>
<evidence type="ECO:0000256" key="4">
    <source>
        <dbReference type="ARBA" id="ARBA00022692"/>
    </source>
</evidence>
<dbReference type="PANTHER" id="PTHR32546">
    <property type="entry name" value="G-PROTEIN COUPLED RECEPTOR 158-RELATED"/>
    <property type="match status" value="1"/>
</dbReference>
<dbReference type="InterPro" id="IPR043458">
    <property type="entry name" value="GPR158/179"/>
</dbReference>
<dbReference type="EMBL" id="JAIPUX010000521">
    <property type="protein sequence ID" value="KAH0627525.1"/>
    <property type="molecule type" value="Genomic_DNA"/>
</dbReference>
<dbReference type="PANTHER" id="PTHR32546:SF11">
    <property type="entry name" value="G-PROTEIN COUPLED RECEPTOR 158-RELATED"/>
    <property type="match status" value="1"/>
</dbReference>
<keyword evidence="10" id="KW-0807">Transducer</keyword>
<keyword evidence="6" id="KW-0297">G-protein coupled receptor</keyword>
<evidence type="ECO:0000256" key="2">
    <source>
        <dbReference type="ARBA" id="ARBA00007242"/>
    </source>
</evidence>
<keyword evidence="3" id="KW-1003">Cell membrane</keyword>
<reference evidence="12 13" key="1">
    <citation type="journal article" date="2022" name="Gigascience">
        <title>A chromosome-level genome assembly and annotation of the desert horned lizard, Phrynosoma platyrhinos, provides insight into chromosomal rearrangements among reptiles.</title>
        <authorList>
            <person name="Koochekian N."/>
            <person name="Ascanio A."/>
            <person name="Farleigh K."/>
            <person name="Card D.C."/>
            <person name="Schield D.R."/>
            <person name="Castoe T.A."/>
            <person name="Jezkova T."/>
        </authorList>
    </citation>
    <scope>NUCLEOTIDE SEQUENCE [LARGE SCALE GENOMIC DNA]</scope>
    <source>
        <strain evidence="12">NK-2021</strain>
    </source>
</reference>
<evidence type="ECO:0000256" key="3">
    <source>
        <dbReference type="ARBA" id="ARBA00022475"/>
    </source>
</evidence>
<sequence>MIMQGFESVPFTNGSANSIHDRWTSDEDAGCDFSGSDLVPYRLDLCSLPKPGEKHFTRRPRANTRSSDLQYVPGGPVGLYDGYWDQTVTEFIFLLWGIYLCYAVRTVPSAFHEPRYMAVAVHIELIISAIFHTIRQVTYIDSYFLTVCFQVSSQSAS</sequence>
<evidence type="ECO:0000256" key="5">
    <source>
        <dbReference type="ARBA" id="ARBA00022989"/>
    </source>
</evidence>
<name>A0ABQ7TCP9_PHRPL</name>
<evidence type="ECO:0000313" key="12">
    <source>
        <dbReference type="EMBL" id="KAH0627525.1"/>
    </source>
</evidence>
<keyword evidence="8" id="KW-0675">Receptor</keyword>